<dbReference type="GO" id="GO:0017004">
    <property type="term" value="P:cytochrome complex assembly"/>
    <property type="evidence" value="ECO:0007669"/>
    <property type="project" value="UniProtKB-KW"/>
</dbReference>
<feature type="transmembrane region" description="Helical" evidence="3">
    <location>
        <begin position="100"/>
        <end position="119"/>
    </location>
</feature>
<gene>
    <name evidence="5" type="primary">ccmI</name>
    <name evidence="5" type="ORF">OQ287_00440</name>
</gene>
<keyword evidence="6" id="KW-1185">Reference proteome</keyword>
<dbReference type="Pfam" id="PF23892">
    <property type="entry name" value="Ig_CycH"/>
    <property type="match status" value="1"/>
</dbReference>
<organism evidence="5 6">
    <name type="scientific">Larsenimonas rhizosphaerae</name>
    <dbReference type="NCBI Taxonomy" id="2944682"/>
    <lineage>
        <taxon>Bacteria</taxon>
        <taxon>Pseudomonadati</taxon>
        <taxon>Pseudomonadota</taxon>
        <taxon>Gammaproteobacteria</taxon>
        <taxon>Oceanospirillales</taxon>
        <taxon>Halomonadaceae</taxon>
        <taxon>Larsenimonas</taxon>
    </lineage>
</organism>
<feature type="domain" description="Cytochrome c-type biogenesis protein H Ig-like" evidence="4">
    <location>
        <begin position="308"/>
        <end position="416"/>
    </location>
</feature>
<accession>A0AA41ZDT7</accession>
<dbReference type="Gene3D" id="1.25.40.10">
    <property type="entry name" value="Tetratricopeptide repeat domain"/>
    <property type="match status" value="1"/>
</dbReference>
<evidence type="ECO:0000313" key="6">
    <source>
        <dbReference type="Proteomes" id="UP001165678"/>
    </source>
</evidence>
<dbReference type="RefSeq" id="WP_265895202.1">
    <property type="nucleotide sequence ID" value="NZ_JAPIVE010000001.1"/>
</dbReference>
<evidence type="ECO:0000259" key="4">
    <source>
        <dbReference type="Pfam" id="PF23892"/>
    </source>
</evidence>
<dbReference type="InterPro" id="IPR051263">
    <property type="entry name" value="C-type_cytochrome_biogenesis"/>
</dbReference>
<comment type="subcellular location">
    <subcellularLocation>
        <location evidence="1">Cell envelope</location>
    </subcellularLocation>
</comment>
<evidence type="ECO:0000313" key="5">
    <source>
        <dbReference type="EMBL" id="MCX2522706.1"/>
    </source>
</evidence>
<dbReference type="PANTHER" id="PTHR47870:SF4">
    <property type="entry name" value="CYTOCHROME C-TYPE BIOGENESIS PROTEIN CYCH"/>
    <property type="match status" value="1"/>
</dbReference>
<comment type="caution">
    <text evidence="5">The sequence shown here is derived from an EMBL/GenBank/DDBJ whole genome shotgun (WGS) entry which is preliminary data.</text>
</comment>
<keyword evidence="3" id="KW-0472">Membrane</keyword>
<evidence type="ECO:0000256" key="2">
    <source>
        <dbReference type="ARBA" id="ARBA00022748"/>
    </source>
</evidence>
<name>A0AA41ZDT7_9GAMM</name>
<reference evidence="5" key="1">
    <citation type="submission" date="2022-11" db="EMBL/GenBank/DDBJ databases">
        <title>Larsenimonas rhizosphaerae sp. nov., isolated from a tidal mudflat.</title>
        <authorList>
            <person name="Lee S.D."/>
            <person name="Kim I.S."/>
        </authorList>
    </citation>
    <scope>NUCLEOTIDE SEQUENCE</scope>
    <source>
        <strain evidence="5">GH2-1</strain>
    </source>
</reference>
<proteinExistence type="predicted"/>
<protein>
    <submittedName>
        <fullName evidence="5">C-type cytochrome biogenesis protein CcmI</fullName>
    </submittedName>
</protein>
<dbReference type="GO" id="GO:0030313">
    <property type="term" value="C:cell envelope"/>
    <property type="evidence" value="ECO:0007669"/>
    <property type="project" value="UniProtKB-SubCell"/>
</dbReference>
<keyword evidence="3" id="KW-0812">Transmembrane</keyword>
<evidence type="ECO:0000256" key="1">
    <source>
        <dbReference type="ARBA" id="ARBA00004196"/>
    </source>
</evidence>
<dbReference type="SUPFAM" id="SSF48452">
    <property type="entry name" value="TPR-like"/>
    <property type="match status" value="1"/>
</dbReference>
<dbReference type="InterPro" id="IPR017560">
    <property type="entry name" value="Cyt_c_biogenesis_CcmI"/>
</dbReference>
<evidence type="ECO:0000256" key="3">
    <source>
        <dbReference type="SAM" id="Phobius"/>
    </source>
</evidence>
<dbReference type="NCBIfam" id="TIGR03142">
    <property type="entry name" value="cytochro_ccmI"/>
    <property type="match status" value="1"/>
</dbReference>
<dbReference type="EMBL" id="JAPIVE010000001">
    <property type="protein sequence ID" value="MCX2522706.1"/>
    <property type="molecule type" value="Genomic_DNA"/>
</dbReference>
<keyword evidence="3" id="KW-1133">Transmembrane helix</keyword>
<dbReference type="Proteomes" id="UP001165678">
    <property type="component" value="Unassembled WGS sequence"/>
</dbReference>
<keyword evidence="2" id="KW-0201">Cytochrome c-type biogenesis</keyword>
<dbReference type="AlphaFoldDB" id="A0AA41ZDT7"/>
<feature type="transmembrane region" description="Helical" evidence="3">
    <location>
        <begin position="6"/>
        <end position="24"/>
    </location>
</feature>
<dbReference type="GO" id="GO:0005886">
    <property type="term" value="C:plasma membrane"/>
    <property type="evidence" value="ECO:0007669"/>
    <property type="project" value="TreeGrafter"/>
</dbReference>
<dbReference type="PANTHER" id="PTHR47870">
    <property type="entry name" value="CYTOCHROME C-TYPE BIOGENESIS PROTEIN CCMH"/>
    <property type="match status" value="1"/>
</dbReference>
<sequence>MMDLWIGLVALSVLASLFMLLPLWRSRQTADALAQADRDDDYVRENTRIYRQRLAALTGEYADGMLDQPTFEAERAELSRQLLGDVEGHRRAPLGSARQGLWAIPVVAVLVIGGGLWSYQRYGNSDDLALYETAQHLKADPAADAADYIAAFEAHARQQPDNPDVWQTLFPLYRDQGRFLQAAHSLDELMRLKGRQPELLALAAQMQYFADDQTLTDHSRALLDDALAADAGNATAHSLLGLAAFRQGQYADAVEHWQIAAAGFRNESSVRAMQEGIRIARQKGGLSAAPKADASDSVSPDDAVAAQVQVSASLGARVPKDLGRKAMVFIVARDTARPDAPPLAVVRRPVSALPVTLTLDDSKAMAPSFTLSSADRVSISARISRTGTARPAPGDWVSHAQTVAVRGSGPVTLVIDHARP</sequence>
<dbReference type="InterPro" id="IPR056412">
    <property type="entry name" value="Ig_CycH"/>
</dbReference>
<dbReference type="InterPro" id="IPR011990">
    <property type="entry name" value="TPR-like_helical_dom_sf"/>
</dbReference>